<feature type="transmembrane region" description="Helical" evidence="1">
    <location>
        <begin position="71"/>
        <end position="88"/>
    </location>
</feature>
<evidence type="ECO:0000313" key="3">
    <source>
        <dbReference type="Proteomes" id="UP000064921"/>
    </source>
</evidence>
<dbReference type="KEGG" id="pphr:APZ00_08345"/>
<dbReference type="EMBL" id="CP013068">
    <property type="protein sequence ID" value="ALV29957.1"/>
    <property type="molecule type" value="Genomic_DNA"/>
</dbReference>
<dbReference type="Proteomes" id="UP000064921">
    <property type="component" value="Chromosome"/>
</dbReference>
<dbReference type="AlphaFoldDB" id="A0A0U3PDV1"/>
<evidence type="ECO:0000313" key="2">
    <source>
        <dbReference type="EMBL" id="ALV29957.1"/>
    </source>
</evidence>
<keyword evidence="3" id="KW-1185">Reference proteome</keyword>
<dbReference type="STRING" id="121719.APZ00_08345"/>
<accession>A0A0U3PDV1</accession>
<feature type="transmembrane region" description="Helical" evidence="1">
    <location>
        <begin position="173"/>
        <end position="191"/>
    </location>
</feature>
<feature type="transmembrane region" description="Helical" evidence="1">
    <location>
        <begin position="131"/>
        <end position="152"/>
    </location>
</feature>
<reference evidence="2 3" key="1">
    <citation type="submission" date="2015-10" db="EMBL/GenBank/DDBJ databases">
        <title>The world's first case of liver abscess caused by Pannonibacter phragmitetus.</title>
        <authorList>
            <person name="Ming D."/>
            <person name="Wang M."/>
            <person name="Zhou Y."/>
            <person name="Jiang T."/>
            <person name="Hu S."/>
        </authorList>
    </citation>
    <scope>NUCLEOTIDE SEQUENCE [LARGE SCALE GENOMIC DNA]</scope>
    <source>
        <strain evidence="2 3">31801</strain>
    </source>
</reference>
<proteinExistence type="predicted"/>
<name>A0A0U3PDV1_9HYPH</name>
<keyword evidence="1" id="KW-0472">Membrane</keyword>
<feature type="transmembrane region" description="Helical" evidence="1">
    <location>
        <begin position="44"/>
        <end position="64"/>
    </location>
</feature>
<evidence type="ECO:0008006" key="4">
    <source>
        <dbReference type="Google" id="ProtNLM"/>
    </source>
</evidence>
<sequence>MTLAGFIGAVCVLLLTPGPTNTLMSIAGASAGMRRVVSLLPAEILGYLLTIVPLTLLGSSLFAAWPQAATAVKFLAGLWIMILALRLWRLPDPESAKGRVTQGQVFITTLLNPKALIFGLVLIPGPPDARFLPYLTVFCSLVISIALLWGFAGRLTQTGAASGQKRLQVFQRAAALWLMFISLSLIARTLTA</sequence>
<gene>
    <name evidence="2" type="ORF">APZ00_08345</name>
</gene>
<keyword evidence="1" id="KW-1133">Transmembrane helix</keyword>
<protein>
    <recommendedName>
        <fullName evidence="4">Threonine/homoserine/homoserine lactone efflux protein</fullName>
    </recommendedName>
</protein>
<keyword evidence="1" id="KW-0812">Transmembrane</keyword>
<organism evidence="2 3">
    <name type="scientific">Pannonibacter phragmitetus</name>
    <dbReference type="NCBI Taxonomy" id="121719"/>
    <lineage>
        <taxon>Bacteria</taxon>
        <taxon>Pseudomonadati</taxon>
        <taxon>Pseudomonadota</taxon>
        <taxon>Alphaproteobacteria</taxon>
        <taxon>Hyphomicrobiales</taxon>
        <taxon>Stappiaceae</taxon>
        <taxon>Pannonibacter</taxon>
    </lineage>
</organism>
<evidence type="ECO:0000256" key="1">
    <source>
        <dbReference type="SAM" id="Phobius"/>
    </source>
</evidence>